<dbReference type="GO" id="GO:0042286">
    <property type="term" value="F:glutamate-1-semialdehyde 2,1-aminomutase activity"/>
    <property type="evidence" value="ECO:0007669"/>
    <property type="project" value="UniProtKB-EC"/>
</dbReference>
<dbReference type="FunFam" id="3.40.640.10:FF:000021">
    <property type="entry name" value="Glutamate-1-semialdehyde 2,1-aminomutase"/>
    <property type="match status" value="1"/>
</dbReference>
<keyword evidence="8" id="KW-0627">Porphyrin biosynthesis</keyword>
<dbReference type="OrthoDB" id="9801052at2"/>
<evidence type="ECO:0000313" key="11">
    <source>
        <dbReference type="Proteomes" id="UP000181980"/>
    </source>
</evidence>
<sequence length="449" mass="47211">MTNPTVAAGTRTPLRRGAELAARASRVLPAGVSSDARRGLPEPVYVDHAAGAHLTDVDGNDYVDYVLGQGPMILGHSAPEVVEAVTRQVARGQAYAGQHPLEIEAAELVQAMVPGADLVRFNTVGSEAVIGAWRLARGLTGRQKILKFEGHYHGWLDAALWSLHPPVEAAGPREAPVAVAASGGQQASAAADLVLAPWNDLDAFTALLAAHRDEIAAVVMEPLLCNTGCIAPVPGFLEAVREQTSAAGALLVFDEVITGFRLARGGAQEWFGVVPDLAVYGKAIAGGLPVAAIAGRAEVMDQITAGTVGHAGTFNSNPIGMAATVATLGRLQRDGDELYPRLRTLGGRLMDGIRSAAADAGVPMLVDGPGPVFQTYLTSADAVRDYRDFAATDRAGMARLHAALLRRGVNIVPRGLWFLSAAHTDDDVDRTLEVVADILRDGEFDDLRR</sequence>
<keyword evidence="6 9" id="KW-0663">Pyridoxal phosphate</keyword>
<keyword evidence="11" id="KW-1185">Reference proteome</keyword>
<name>A0A1H5MDK9_9ACTN</name>
<dbReference type="InterPro" id="IPR049704">
    <property type="entry name" value="Aminotrans_3_PPA_site"/>
</dbReference>
<evidence type="ECO:0000256" key="7">
    <source>
        <dbReference type="ARBA" id="ARBA00023235"/>
    </source>
</evidence>
<dbReference type="Pfam" id="PF00202">
    <property type="entry name" value="Aminotran_3"/>
    <property type="match status" value="1"/>
</dbReference>
<dbReference type="STRING" id="561176.SAMN04488561_3108"/>
<dbReference type="InterPro" id="IPR015422">
    <property type="entry name" value="PyrdxlP-dep_Trfase_small"/>
</dbReference>
<dbReference type="Gene3D" id="3.90.1150.10">
    <property type="entry name" value="Aspartate Aminotransferase, domain 1"/>
    <property type="match status" value="1"/>
</dbReference>
<organism evidence="10 11">
    <name type="scientific">Jiangella alba</name>
    <dbReference type="NCBI Taxonomy" id="561176"/>
    <lineage>
        <taxon>Bacteria</taxon>
        <taxon>Bacillati</taxon>
        <taxon>Actinomycetota</taxon>
        <taxon>Actinomycetes</taxon>
        <taxon>Jiangellales</taxon>
        <taxon>Jiangellaceae</taxon>
        <taxon>Jiangella</taxon>
    </lineage>
</organism>
<evidence type="ECO:0000313" key="10">
    <source>
        <dbReference type="EMBL" id="SEE87559.1"/>
    </source>
</evidence>
<evidence type="ECO:0000256" key="9">
    <source>
        <dbReference type="RuleBase" id="RU003560"/>
    </source>
</evidence>
<dbReference type="PANTHER" id="PTHR43713:SF3">
    <property type="entry name" value="GLUTAMATE-1-SEMIALDEHYDE 2,1-AMINOMUTASE 1, CHLOROPLASTIC-RELATED"/>
    <property type="match status" value="1"/>
</dbReference>
<dbReference type="EC" id="5.4.3.8" evidence="5"/>
<evidence type="ECO:0000256" key="2">
    <source>
        <dbReference type="ARBA" id="ARBA00001933"/>
    </source>
</evidence>
<dbReference type="Proteomes" id="UP000181980">
    <property type="component" value="Unassembled WGS sequence"/>
</dbReference>
<evidence type="ECO:0000256" key="5">
    <source>
        <dbReference type="ARBA" id="ARBA00012143"/>
    </source>
</evidence>
<dbReference type="InterPro" id="IPR015421">
    <property type="entry name" value="PyrdxlP-dep_Trfase_major"/>
</dbReference>
<evidence type="ECO:0000256" key="4">
    <source>
        <dbReference type="ARBA" id="ARBA00008981"/>
    </source>
</evidence>
<gene>
    <name evidence="10" type="ORF">SAMN04488561_3108</name>
</gene>
<dbReference type="GO" id="GO:0030170">
    <property type="term" value="F:pyridoxal phosphate binding"/>
    <property type="evidence" value="ECO:0007669"/>
    <property type="project" value="InterPro"/>
</dbReference>
<comment type="catalytic activity">
    <reaction evidence="1">
        <text>(S)-4-amino-5-oxopentanoate = 5-aminolevulinate</text>
        <dbReference type="Rhea" id="RHEA:14265"/>
        <dbReference type="ChEBI" id="CHEBI:57501"/>
        <dbReference type="ChEBI" id="CHEBI:356416"/>
        <dbReference type="EC" id="5.4.3.8"/>
    </reaction>
</comment>
<evidence type="ECO:0000256" key="1">
    <source>
        <dbReference type="ARBA" id="ARBA00001579"/>
    </source>
</evidence>
<dbReference type="SUPFAM" id="SSF53383">
    <property type="entry name" value="PLP-dependent transferases"/>
    <property type="match status" value="1"/>
</dbReference>
<proteinExistence type="inferred from homology"/>
<dbReference type="Gene3D" id="3.40.640.10">
    <property type="entry name" value="Type I PLP-dependent aspartate aminotransferase-like (Major domain)"/>
    <property type="match status" value="1"/>
</dbReference>
<dbReference type="PROSITE" id="PS00600">
    <property type="entry name" value="AA_TRANSFER_CLASS_3"/>
    <property type="match status" value="1"/>
</dbReference>
<evidence type="ECO:0000256" key="3">
    <source>
        <dbReference type="ARBA" id="ARBA00004819"/>
    </source>
</evidence>
<keyword evidence="7" id="KW-0413">Isomerase</keyword>
<accession>A0A1H5MDK9</accession>
<dbReference type="GO" id="GO:0006779">
    <property type="term" value="P:porphyrin-containing compound biosynthetic process"/>
    <property type="evidence" value="ECO:0007669"/>
    <property type="project" value="UniProtKB-KW"/>
</dbReference>
<comment type="pathway">
    <text evidence="3">Porphyrin-containing compound metabolism; protoporphyrin-IX biosynthesis; 5-aminolevulinate from L-glutamyl-tRNA(Glu): step 2/2.</text>
</comment>
<dbReference type="AlphaFoldDB" id="A0A1H5MDK9"/>
<dbReference type="GO" id="GO:0008483">
    <property type="term" value="F:transaminase activity"/>
    <property type="evidence" value="ECO:0007669"/>
    <property type="project" value="InterPro"/>
</dbReference>
<dbReference type="InterPro" id="IPR005814">
    <property type="entry name" value="Aminotrans_3"/>
</dbReference>
<evidence type="ECO:0000256" key="6">
    <source>
        <dbReference type="ARBA" id="ARBA00022898"/>
    </source>
</evidence>
<dbReference type="RefSeq" id="WP_069111813.1">
    <property type="nucleotide sequence ID" value="NZ_FNUC01000003.1"/>
</dbReference>
<comment type="similarity">
    <text evidence="4">Belongs to the class-III pyridoxal-phosphate-dependent aminotransferase family. HemL subfamily.</text>
</comment>
<comment type="cofactor">
    <cofactor evidence="2">
        <name>pyridoxal 5'-phosphate</name>
        <dbReference type="ChEBI" id="CHEBI:597326"/>
    </cofactor>
</comment>
<protein>
    <recommendedName>
        <fullName evidence="5">glutamate-1-semialdehyde 2,1-aminomutase</fullName>
        <ecNumber evidence="5">5.4.3.8</ecNumber>
    </recommendedName>
</protein>
<reference evidence="11" key="1">
    <citation type="submission" date="2016-10" db="EMBL/GenBank/DDBJ databases">
        <authorList>
            <person name="Varghese N."/>
            <person name="Submissions S."/>
        </authorList>
    </citation>
    <scope>NUCLEOTIDE SEQUENCE [LARGE SCALE GENOMIC DNA]</scope>
    <source>
        <strain evidence="11">DSM 45237</strain>
    </source>
</reference>
<evidence type="ECO:0000256" key="8">
    <source>
        <dbReference type="ARBA" id="ARBA00023244"/>
    </source>
</evidence>
<dbReference type="InterPro" id="IPR015424">
    <property type="entry name" value="PyrdxlP-dep_Trfase"/>
</dbReference>
<dbReference type="PANTHER" id="PTHR43713">
    <property type="entry name" value="GLUTAMATE-1-SEMIALDEHYDE 2,1-AMINOMUTASE"/>
    <property type="match status" value="1"/>
</dbReference>
<dbReference type="CDD" id="cd00610">
    <property type="entry name" value="OAT_like"/>
    <property type="match status" value="1"/>
</dbReference>
<dbReference type="EMBL" id="FNUC01000003">
    <property type="protein sequence ID" value="SEE87559.1"/>
    <property type="molecule type" value="Genomic_DNA"/>
</dbReference>